<accession>A0A8I1WFM9</accession>
<dbReference type="Proteomes" id="UP000665181">
    <property type="component" value="Unassembled WGS sequence"/>
</dbReference>
<reference evidence="1" key="1">
    <citation type="submission" date="2021-03" db="EMBL/GenBank/DDBJ databases">
        <title>Isolation of Bacillus subtilis from fermented food sample.</title>
        <authorList>
            <person name="Lakshmanan V."/>
            <person name="Athira K."/>
            <person name="Rajagopal K."/>
        </authorList>
    </citation>
    <scope>NUCLEOTIDE SEQUENCE</scope>
    <source>
        <strain evidence="1">S1</strain>
    </source>
</reference>
<protein>
    <submittedName>
        <fullName evidence="1">Uncharacterized protein</fullName>
    </submittedName>
</protein>
<dbReference type="EMBL" id="JAGFPW010000005">
    <property type="protein sequence ID" value="MBO3794243.1"/>
    <property type="molecule type" value="Genomic_DNA"/>
</dbReference>
<name>A0A8I1WFM9_BACIU</name>
<gene>
    <name evidence="1" type="ORF">J5227_07955</name>
</gene>
<organism evidence="1 2">
    <name type="scientific">Bacillus subtilis</name>
    <dbReference type="NCBI Taxonomy" id="1423"/>
    <lineage>
        <taxon>Bacteria</taxon>
        <taxon>Bacillati</taxon>
        <taxon>Bacillota</taxon>
        <taxon>Bacilli</taxon>
        <taxon>Bacillales</taxon>
        <taxon>Bacillaceae</taxon>
        <taxon>Bacillus</taxon>
    </lineage>
</organism>
<dbReference type="AlphaFoldDB" id="A0A8I1WFM9"/>
<comment type="caution">
    <text evidence="1">The sequence shown here is derived from an EMBL/GenBank/DDBJ whole genome shotgun (WGS) entry which is preliminary data.</text>
</comment>
<dbReference type="Gene3D" id="3.40.50.300">
    <property type="entry name" value="P-loop containing nucleotide triphosphate hydrolases"/>
    <property type="match status" value="1"/>
</dbReference>
<dbReference type="RefSeq" id="WP_163190145.1">
    <property type="nucleotide sequence ID" value="NZ_JAGFPW010000005.1"/>
</dbReference>
<sequence>MELITLYSEVLQNQLLEKNKNKTIKRTREEWVPFLESESHSITVYAGRGTGKTFNVVSRVLLSEHDCIVFCESNYHKREFWNELARRWDNECLHKNKEIRIFNINDSLSESSLYQLQGKEIIFDEFDSNKFCRIVELHRGLLNQAAHVVCVGSMNDVRSNLSAKLWFRESDLSYFIDGQLMDSDSLIEKFIPSSFSSYINQLPPSRYEFI</sequence>
<evidence type="ECO:0000313" key="1">
    <source>
        <dbReference type="EMBL" id="MBO3794243.1"/>
    </source>
</evidence>
<proteinExistence type="predicted"/>
<dbReference type="InterPro" id="IPR027417">
    <property type="entry name" value="P-loop_NTPase"/>
</dbReference>
<evidence type="ECO:0000313" key="2">
    <source>
        <dbReference type="Proteomes" id="UP000665181"/>
    </source>
</evidence>